<dbReference type="InterPro" id="IPR013424">
    <property type="entry name" value="Ice-binding_C"/>
</dbReference>
<evidence type="ECO:0000313" key="3">
    <source>
        <dbReference type="Proteomes" id="UP000236728"/>
    </source>
</evidence>
<feature type="signal peptide" evidence="1">
    <location>
        <begin position="1"/>
        <end position="27"/>
    </location>
</feature>
<evidence type="ECO:0000256" key="1">
    <source>
        <dbReference type="SAM" id="SignalP"/>
    </source>
</evidence>
<accession>A0A1H6AAQ6</accession>
<proteinExistence type="predicted"/>
<dbReference type="AlphaFoldDB" id="A0A1H6AAQ6"/>
<feature type="chain" id="PRO_5009292507" evidence="1">
    <location>
        <begin position="28"/>
        <end position="241"/>
    </location>
</feature>
<dbReference type="RefSeq" id="WP_160115175.1">
    <property type="nucleotide sequence ID" value="NZ_FNVA01000005.1"/>
</dbReference>
<keyword evidence="3" id="KW-1185">Reference proteome</keyword>
<gene>
    <name evidence="2" type="ORF">SAMN05421819_3037</name>
</gene>
<keyword evidence="1" id="KW-0732">Signal</keyword>
<name>A0A1H6AAQ6_9BACT</name>
<reference evidence="2 3" key="1">
    <citation type="submission" date="2016-10" db="EMBL/GenBank/DDBJ databases">
        <authorList>
            <person name="de Groot N.N."/>
        </authorList>
    </citation>
    <scope>NUCLEOTIDE SEQUENCE [LARGE SCALE GENOMIC DNA]</scope>
    <source>
        <strain evidence="2 3">DSM 22489</strain>
    </source>
</reference>
<organism evidence="2 3">
    <name type="scientific">Bryocella elongata</name>
    <dbReference type="NCBI Taxonomy" id="863522"/>
    <lineage>
        <taxon>Bacteria</taxon>
        <taxon>Pseudomonadati</taxon>
        <taxon>Acidobacteriota</taxon>
        <taxon>Terriglobia</taxon>
        <taxon>Terriglobales</taxon>
        <taxon>Acidobacteriaceae</taxon>
        <taxon>Bryocella</taxon>
    </lineage>
</organism>
<evidence type="ECO:0000313" key="2">
    <source>
        <dbReference type="EMBL" id="SEG45788.1"/>
    </source>
</evidence>
<dbReference type="Proteomes" id="UP000236728">
    <property type="component" value="Unassembled WGS sequence"/>
</dbReference>
<sequence length="241" mass="25151">MRNPIGRLLLLSAVALSPGLASTSAHADTIGGANGTYTYVFGLPNGASFTLVHTPDLGNPNGTTLSATPSGNPTGDVTYSFDNYSGVGDNATWTEIEVQWTAQDVVTPNQTDYYAYTFTELDSFWAQTSFGGALPTDGPVYNGMQFYDDINGPQFGPVATGAYYGTYSGATQLDPVCSGCTLETTFVAATPEPSSLALLATGGAAILGFFGVSRRRRIPQDASGKLLIDVQGRKGTTSVVP</sequence>
<dbReference type="NCBIfam" id="TIGR02595">
    <property type="entry name" value="PEP_CTERM"/>
    <property type="match status" value="1"/>
</dbReference>
<dbReference type="EMBL" id="FNVA01000005">
    <property type="protein sequence ID" value="SEG45788.1"/>
    <property type="molecule type" value="Genomic_DNA"/>
</dbReference>
<protein>
    <submittedName>
        <fullName evidence="2">PEP-CTERM protein-sorting domain-containing protein</fullName>
    </submittedName>
</protein>